<proteinExistence type="predicted"/>
<accession>A0A4Y2AXV2</accession>
<evidence type="ECO:0000256" key="1">
    <source>
        <dbReference type="SAM" id="MobiDB-lite"/>
    </source>
</evidence>
<feature type="region of interest" description="Disordered" evidence="1">
    <location>
        <begin position="1"/>
        <end position="21"/>
    </location>
</feature>
<feature type="compositionally biased region" description="Polar residues" evidence="1">
    <location>
        <begin position="8"/>
        <end position="18"/>
    </location>
</feature>
<keyword evidence="3" id="KW-1185">Reference proteome</keyword>
<dbReference type="AlphaFoldDB" id="A0A4Y2AXV2"/>
<evidence type="ECO:0000313" key="3">
    <source>
        <dbReference type="Proteomes" id="UP000499080"/>
    </source>
</evidence>
<dbReference type="EMBL" id="BGPR01000035">
    <property type="protein sequence ID" value="GBL84015.1"/>
    <property type="molecule type" value="Genomic_DNA"/>
</dbReference>
<evidence type="ECO:0000313" key="2">
    <source>
        <dbReference type="EMBL" id="GBL84015.1"/>
    </source>
</evidence>
<name>A0A4Y2AXV2_ARAVE</name>
<sequence length="98" mass="11361">MELVRQSFARSSQKSTVRASREPGIPQKTVCNVLRRRLHFKPYRLQLLQHLTPADYAHRFDFCIRMQQAMEDGDELAETLIFSYEATSHLSQCESVGC</sequence>
<comment type="caution">
    <text evidence="2">The sequence shown here is derived from an EMBL/GenBank/DDBJ whole genome shotgun (WGS) entry which is preliminary data.</text>
</comment>
<dbReference type="Proteomes" id="UP000499080">
    <property type="component" value="Unassembled WGS sequence"/>
</dbReference>
<dbReference type="PANTHER" id="PTHR47326">
    <property type="entry name" value="TRANSPOSABLE ELEMENT TC3 TRANSPOSASE-LIKE PROTEIN"/>
    <property type="match status" value="1"/>
</dbReference>
<organism evidence="2 3">
    <name type="scientific">Araneus ventricosus</name>
    <name type="common">Orbweaver spider</name>
    <name type="synonym">Epeira ventricosa</name>
    <dbReference type="NCBI Taxonomy" id="182803"/>
    <lineage>
        <taxon>Eukaryota</taxon>
        <taxon>Metazoa</taxon>
        <taxon>Ecdysozoa</taxon>
        <taxon>Arthropoda</taxon>
        <taxon>Chelicerata</taxon>
        <taxon>Arachnida</taxon>
        <taxon>Araneae</taxon>
        <taxon>Araneomorphae</taxon>
        <taxon>Entelegynae</taxon>
        <taxon>Araneoidea</taxon>
        <taxon>Araneidae</taxon>
        <taxon>Araneus</taxon>
    </lineage>
</organism>
<reference evidence="2 3" key="1">
    <citation type="journal article" date="2019" name="Sci. Rep.">
        <title>Orb-weaving spider Araneus ventricosus genome elucidates the spidroin gene catalogue.</title>
        <authorList>
            <person name="Kono N."/>
            <person name="Nakamura H."/>
            <person name="Ohtoshi R."/>
            <person name="Moran D.A.P."/>
            <person name="Shinohara A."/>
            <person name="Yoshida Y."/>
            <person name="Fujiwara M."/>
            <person name="Mori M."/>
            <person name="Tomita M."/>
            <person name="Arakawa K."/>
        </authorList>
    </citation>
    <scope>NUCLEOTIDE SEQUENCE [LARGE SCALE GENOMIC DNA]</scope>
</reference>
<dbReference type="OrthoDB" id="6430081at2759"/>
<protein>
    <submittedName>
        <fullName evidence="2">Uncharacterized protein</fullName>
    </submittedName>
</protein>
<gene>
    <name evidence="2" type="ORF">AVEN_100878_1</name>
</gene>
<dbReference type="PANTHER" id="PTHR47326:SF1">
    <property type="entry name" value="HTH PSQ-TYPE DOMAIN-CONTAINING PROTEIN"/>
    <property type="match status" value="1"/>
</dbReference>